<evidence type="ECO:0000313" key="1">
    <source>
        <dbReference type="EMBL" id="GME78832.1"/>
    </source>
</evidence>
<evidence type="ECO:0000313" key="2">
    <source>
        <dbReference type="Proteomes" id="UP001165064"/>
    </source>
</evidence>
<keyword evidence="2" id="KW-1185">Reference proteome</keyword>
<organism evidence="1 2">
    <name type="scientific">Ambrosiozyma monospora</name>
    <name type="common">Yeast</name>
    <name type="synonym">Endomycopsis monosporus</name>
    <dbReference type="NCBI Taxonomy" id="43982"/>
    <lineage>
        <taxon>Eukaryota</taxon>
        <taxon>Fungi</taxon>
        <taxon>Dikarya</taxon>
        <taxon>Ascomycota</taxon>
        <taxon>Saccharomycotina</taxon>
        <taxon>Pichiomycetes</taxon>
        <taxon>Pichiales</taxon>
        <taxon>Pichiaceae</taxon>
        <taxon>Ambrosiozyma</taxon>
    </lineage>
</organism>
<gene>
    <name evidence="1" type="ORF">Amon02_000362900</name>
</gene>
<name>A0ACB5T0V0_AMBMO</name>
<dbReference type="Proteomes" id="UP001165064">
    <property type="component" value="Unassembled WGS sequence"/>
</dbReference>
<dbReference type="EMBL" id="BSXS01002342">
    <property type="protein sequence ID" value="GME78832.1"/>
    <property type="molecule type" value="Genomic_DNA"/>
</dbReference>
<proteinExistence type="predicted"/>
<accession>A0ACB5T0V0</accession>
<reference evidence="1" key="1">
    <citation type="submission" date="2023-04" db="EMBL/GenBank/DDBJ databases">
        <title>Ambrosiozyma monospora NBRC 10751.</title>
        <authorList>
            <person name="Ichikawa N."/>
            <person name="Sato H."/>
            <person name="Tonouchi N."/>
        </authorList>
    </citation>
    <scope>NUCLEOTIDE SEQUENCE</scope>
    <source>
        <strain evidence="1">NBRC 10751</strain>
    </source>
</reference>
<sequence>MLSARTLRTAARSALKANIVRTLPRLARPSLVAARSYASAKAAPTEVSSILESKIRGVSEEANLDETGRVLSVGYVLHPIIPSTLFKFQFNIITIGFKRFIRTSSANPTPDFFDIRKN</sequence>
<comment type="caution">
    <text evidence="1">The sequence shown here is derived from an EMBL/GenBank/DDBJ whole genome shotgun (WGS) entry which is preliminary data.</text>
</comment>
<protein>
    <submittedName>
        <fullName evidence="1">Unnamed protein product</fullName>
    </submittedName>
</protein>